<dbReference type="Pfam" id="PF18948">
    <property type="entry name" value="DUF5692"/>
    <property type="match status" value="1"/>
</dbReference>
<dbReference type="AlphaFoldDB" id="A0A2C7YRZ9"/>
<reference evidence="1" key="1">
    <citation type="submission" date="2016-05" db="EMBL/GenBank/DDBJ databases">
        <authorList>
            <person name="Lavstsen T."/>
            <person name="Jespersen J.S."/>
        </authorList>
    </citation>
    <scope>NUCLEOTIDE SEQUENCE</scope>
    <source>
        <strain evidence="1">PFRJS10</strain>
    </source>
</reference>
<dbReference type="EMBL" id="LT576035">
    <property type="protein sequence ID" value="SBN38543.1"/>
    <property type="molecule type" value="Genomic_DNA"/>
</dbReference>
<organism evidence="1">
    <name type="scientific">Propionibacterium freudenreichii</name>
    <dbReference type="NCBI Taxonomy" id="1744"/>
    <lineage>
        <taxon>Bacteria</taxon>
        <taxon>Bacillati</taxon>
        <taxon>Actinomycetota</taxon>
        <taxon>Actinomycetes</taxon>
        <taxon>Propionibacteriales</taxon>
        <taxon>Propionibacteriaceae</taxon>
        <taxon>Propionibacterium</taxon>
    </lineage>
</organism>
<evidence type="ECO:0000313" key="1">
    <source>
        <dbReference type="EMBL" id="SBN38543.1"/>
    </source>
</evidence>
<accession>A0A2C7YRZ9</accession>
<protein>
    <submittedName>
        <fullName evidence="1">Conserved hypothetical membrane spanning protein</fullName>
    </submittedName>
</protein>
<dbReference type="InterPro" id="IPR043747">
    <property type="entry name" value="DUF5692"/>
</dbReference>
<name>A0A2C7YRZ9_9ACTN</name>
<proteinExistence type="predicted"/>
<gene>
    <name evidence="1" type="ORF">PFR_JS10_900</name>
</gene>
<sequence length="331" mass="36965">MEDRDVFLFASIPWYSWVAWFVVLGALIGLNELTRRFRWAGLAIFVALPIILTIFVWPTSAGAGSSTGTWFHWVKVYSALAGVLGFMALRYHPRLAARKWALCFPPLILAINILEACIRDFQVGGMHANGMVDGVYMLSGPWNWMNGVAGLLNLLTICGWFGIFISRDKSKDMIWPDMLWFWIIAYDLWNFAYVYNCVGDHSFYAGAALLISCTIPAFFIKKGAWLQHRAGTLALWMMFTMAVPAFVTDSRFSVDASGSPVALFTVSAVALLANVAVAAYQLRTIIRRRRNPLTDELYTQLPAFQQVVAQNRGPREVAGPVAHPQPATARS</sequence>